<dbReference type="InterPro" id="IPR032675">
    <property type="entry name" value="LRR_dom_sf"/>
</dbReference>
<keyword evidence="3" id="KW-0677">Repeat</keyword>
<evidence type="ECO:0000313" key="7">
    <source>
        <dbReference type="Proteomes" id="UP000823775"/>
    </source>
</evidence>
<feature type="domain" description="Leucine-rich repeat-containing N-terminal plant-type" evidence="5">
    <location>
        <begin position="40"/>
        <end position="80"/>
    </location>
</feature>
<organism evidence="6 7">
    <name type="scientific">Datura stramonium</name>
    <name type="common">Jimsonweed</name>
    <name type="synonym">Common thornapple</name>
    <dbReference type="NCBI Taxonomy" id="4076"/>
    <lineage>
        <taxon>Eukaryota</taxon>
        <taxon>Viridiplantae</taxon>
        <taxon>Streptophyta</taxon>
        <taxon>Embryophyta</taxon>
        <taxon>Tracheophyta</taxon>
        <taxon>Spermatophyta</taxon>
        <taxon>Magnoliopsida</taxon>
        <taxon>eudicotyledons</taxon>
        <taxon>Gunneridae</taxon>
        <taxon>Pentapetalae</taxon>
        <taxon>asterids</taxon>
        <taxon>lamiids</taxon>
        <taxon>Solanales</taxon>
        <taxon>Solanaceae</taxon>
        <taxon>Solanoideae</taxon>
        <taxon>Datureae</taxon>
        <taxon>Datura</taxon>
    </lineage>
</organism>
<evidence type="ECO:0000256" key="3">
    <source>
        <dbReference type="ARBA" id="ARBA00022737"/>
    </source>
</evidence>
<feature type="signal peptide" evidence="4">
    <location>
        <begin position="1"/>
        <end position="27"/>
    </location>
</feature>
<evidence type="ECO:0000256" key="1">
    <source>
        <dbReference type="ARBA" id="ARBA00022614"/>
    </source>
</evidence>
<name>A0ABS8WVI4_DATST</name>
<keyword evidence="7" id="KW-1185">Reference proteome</keyword>
<dbReference type="InterPro" id="IPR053211">
    <property type="entry name" value="DNA_repair-toleration"/>
</dbReference>
<feature type="chain" id="PRO_5045797690" description="Leucine-rich repeat-containing N-terminal plant-type domain-containing protein" evidence="4">
    <location>
        <begin position="28"/>
        <end position="124"/>
    </location>
</feature>
<dbReference type="Proteomes" id="UP000823775">
    <property type="component" value="Unassembled WGS sequence"/>
</dbReference>
<dbReference type="EMBL" id="JACEIK010015260">
    <property type="protein sequence ID" value="MCE3216957.1"/>
    <property type="molecule type" value="Genomic_DNA"/>
</dbReference>
<dbReference type="Pfam" id="PF08263">
    <property type="entry name" value="LRRNT_2"/>
    <property type="match status" value="1"/>
</dbReference>
<comment type="caution">
    <text evidence="6">The sequence shown here is derived from an EMBL/GenBank/DDBJ whole genome shotgun (WGS) entry which is preliminary data.</text>
</comment>
<proteinExistence type="predicted"/>
<keyword evidence="1" id="KW-0433">Leucine-rich repeat</keyword>
<evidence type="ECO:0000256" key="2">
    <source>
        <dbReference type="ARBA" id="ARBA00022729"/>
    </source>
</evidence>
<sequence length="124" mass="13611">MKFLMWVFKIVFILTLFHLFSSSLSLGQEPEAAPVPICAEADRLALLGFKAKILKDTTDFLSSWTGTDCCGGGWEGVECDPATGRVTRLILQNPSQRDPSIYMKGVLSPTLGDLHFLETMIISG</sequence>
<evidence type="ECO:0000313" key="6">
    <source>
        <dbReference type="EMBL" id="MCE3216957.1"/>
    </source>
</evidence>
<dbReference type="SUPFAM" id="SSF52058">
    <property type="entry name" value="L domain-like"/>
    <property type="match status" value="1"/>
</dbReference>
<reference evidence="6 7" key="1">
    <citation type="journal article" date="2021" name="BMC Genomics">
        <title>Datura genome reveals duplications of psychoactive alkaloid biosynthetic genes and high mutation rate following tissue culture.</title>
        <authorList>
            <person name="Rajewski A."/>
            <person name="Carter-House D."/>
            <person name="Stajich J."/>
            <person name="Litt A."/>
        </authorList>
    </citation>
    <scope>NUCLEOTIDE SEQUENCE [LARGE SCALE GENOMIC DNA]</scope>
    <source>
        <strain evidence="6">AR-01</strain>
    </source>
</reference>
<dbReference type="PANTHER" id="PTHR48060:SF21">
    <property type="entry name" value="L DOMAIN-LIKE PROTEIN"/>
    <property type="match status" value="1"/>
</dbReference>
<evidence type="ECO:0000256" key="4">
    <source>
        <dbReference type="SAM" id="SignalP"/>
    </source>
</evidence>
<evidence type="ECO:0000259" key="5">
    <source>
        <dbReference type="Pfam" id="PF08263"/>
    </source>
</evidence>
<accession>A0ABS8WVI4</accession>
<protein>
    <recommendedName>
        <fullName evidence="5">Leucine-rich repeat-containing N-terminal plant-type domain-containing protein</fullName>
    </recommendedName>
</protein>
<gene>
    <name evidence="6" type="ORF">HAX54_009681</name>
</gene>
<dbReference type="Gene3D" id="3.80.10.10">
    <property type="entry name" value="Ribonuclease Inhibitor"/>
    <property type="match status" value="1"/>
</dbReference>
<dbReference type="PANTHER" id="PTHR48060">
    <property type="entry name" value="DNA DAMAGE-REPAIR/TOLERATION PROTEIN DRT100"/>
    <property type="match status" value="1"/>
</dbReference>
<keyword evidence="2 4" id="KW-0732">Signal</keyword>
<dbReference type="InterPro" id="IPR013210">
    <property type="entry name" value="LRR_N_plant-typ"/>
</dbReference>